<dbReference type="PROSITE" id="PS51379">
    <property type="entry name" value="4FE4S_FER_2"/>
    <property type="match status" value="2"/>
</dbReference>
<dbReference type="SMART" id="SM00929">
    <property type="entry name" value="NADH-G_4Fe-4S_3"/>
    <property type="match status" value="1"/>
</dbReference>
<dbReference type="Gene3D" id="3.10.20.740">
    <property type="match status" value="1"/>
</dbReference>
<protein>
    <recommendedName>
        <fullName evidence="11">Formate dehydrogenase major subunit</fullName>
    </recommendedName>
</protein>
<evidence type="ECO:0000256" key="1">
    <source>
        <dbReference type="ARBA" id="ARBA00022485"/>
    </source>
</evidence>
<dbReference type="InterPro" id="IPR036010">
    <property type="entry name" value="2Fe-2S_ferredoxin-like_sf"/>
</dbReference>
<dbReference type="PROSITE" id="PS51839">
    <property type="entry name" value="4FE4S_HC3"/>
    <property type="match status" value="1"/>
</dbReference>
<keyword evidence="4" id="KW-0408">Iron</keyword>
<dbReference type="InterPro" id="IPR017896">
    <property type="entry name" value="4Fe4S_Fe-S-bd"/>
</dbReference>
<dbReference type="GO" id="GO:0016491">
    <property type="term" value="F:oxidoreductase activity"/>
    <property type="evidence" value="ECO:0007669"/>
    <property type="project" value="InterPro"/>
</dbReference>
<dbReference type="Pfam" id="PF10588">
    <property type="entry name" value="NADH-G_4Fe-4S_3"/>
    <property type="match status" value="1"/>
</dbReference>
<evidence type="ECO:0000256" key="3">
    <source>
        <dbReference type="ARBA" id="ARBA00022737"/>
    </source>
</evidence>
<evidence type="ECO:0000256" key="2">
    <source>
        <dbReference type="ARBA" id="ARBA00022723"/>
    </source>
</evidence>
<dbReference type="InterPro" id="IPR017900">
    <property type="entry name" value="4Fe4S_Fe_S_CS"/>
</dbReference>
<dbReference type="OrthoDB" id="23478at2157"/>
<feature type="compositionally biased region" description="Polar residues" evidence="6">
    <location>
        <begin position="265"/>
        <end position="276"/>
    </location>
</feature>
<feature type="domain" description="4Fe-4S ferredoxin-type" evidence="7">
    <location>
        <begin position="224"/>
        <end position="253"/>
    </location>
</feature>
<dbReference type="EMBL" id="BMPF01000003">
    <property type="protein sequence ID" value="GGL37255.1"/>
    <property type="molecule type" value="Genomic_DNA"/>
</dbReference>
<dbReference type="PROSITE" id="PS00198">
    <property type="entry name" value="4FE4S_FER_1"/>
    <property type="match status" value="1"/>
</dbReference>
<keyword evidence="2" id="KW-0479">Metal-binding</keyword>
<feature type="compositionally biased region" description="Basic and acidic residues" evidence="6">
    <location>
        <begin position="1"/>
        <end position="10"/>
    </location>
</feature>
<sequence>MSSEHVDGREAPPLTETIAPGTATDPDVKSEDAATVSIDGVEVEVPEGSTVIEAIEAVETAGNVPALCYYDRDSSQAEKIGPRSECRTCMVETEEHGMVPSCSFPAEDGLSVSTDAEAATEARDVNLDLVLSDHNLRCTTCGKNGRCELQDASIDNDVEEPRYGVFDDREAYEPLDDSSDFIQIDRNKCILCNRCVEACNDVQVEGVLRMEGSGQDTRIGFQNGAETMEDSTCVSCGHCVTVCPTGSLVEQDIADAATIPLPGFSQKNSIGKSLESSGKETKGPMTRMKSDEPKDLTSEARTEENPGDWL</sequence>
<dbReference type="PANTHER" id="PTHR24960">
    <property type="entry name" value="PHOTOSYSTEM I IRON-SULFUR CENTER-RELATED"/>
    <property type="match status" value="1"/>
</dbReference>
<feature type="region of interest" description="Disordered" evidence="6">
    <location>
        <begin position="265"/>
        <end position="310"/>
    </location>
</feature>
<dbReference type="SUPFAM" id="SSF54862">
    <property type="entry name" value="4Fe-4S ferredoxins"/>
    <property type="match status" value="1"/>
</dbReference>
<keyword evidence="5" id="KW-0411">Iron-sulfur</keyword>
<accession>A0A830FE00</accession>
<comment type="caution">
    <text evidence="9">The sequence shown here is derived from an EMBL/GenBank/DDBJ whole genome shotgun (WGS) entry which is preliminary data.</text>
</comment>
<keyword evidence="1" id="KW-0004">4Fe-4S</keyword>
<dbReference type="GO" id="GO:0046872">
    <property type="term" value="F:metal ion binding"/>
    <property type="evidence" value="ECO:0007669"/>
    <property type="project" value="UniProtKB-KW"/>
</dbReference>
<name>A0A830FE00_9EURY</name>
<evidence type="ECO:0000256" key="5">
    <source>
        <dbReference type="ARBA" id="ARBA00023014"/>
    </source>
</evidence>
<dbReference type="RefSeq" id="WP_188883705.1">
    <property type="nucleotide sequence ID" value="NZ_BMPF01000003.1"/>
</dbReference>
<evidence type="ECO:0000259" key="8">
    <source>
        <dbReference type="PROSITE" id="PS51839"/>
    </source>
</evidence>
<feature type="domain" description="4Fe-4S ferredoxin-type" evidence="7">
    <location>
        <begin position="180"/>
        <end position="213"/>
    </location>
</feature>
<feature type="domain" description="4Fe-4S His(Cys)3-ligated-type" evidence="8">
    <location>
        <begin position="118"/>
        <end position="157"/>
    </location>
</feature>
<dbReference type="SUPFAM" id="SSF54292">
    <property type="entry name" value="2Fe-2S ferredoxin-like"/>
    <property type="match status" value="1"/>
</dbReference>
<evidence type="ECO:0000259" key="7">
    <source>
        <dbReference type="PROSITE" id="PS51379"/>
    </source>
</evidence>
<reference evidence="9 10" key="1">
    <citation type="journal article" date="2019" name="Int. J. Syst. Evol. Microbiol.">
        <title>The Global Catalogue of Microorganisms (GCM) 10K type strain sequencing project: providing services to taxonomists for standard genome sequencing and annotation.</title>
        <authorList>
            <consortium name="The Broad Institute Genomics Platform"/>
            <consortium name="The Broad Institute Genome Sequencing Center for Infectious Disease"/>
            <person name="Wu L."/>
            <person name="Ma J."/>
        </authorList>
    </citation>
    <scope>NUCLEOTIDE SEQUENCE [LARGE SCALE GENOMIC DNA]</scope>
    <source>
        <strain evidence="9 10">JCM 19585</strain>
    </source>
</reference>
<evidence type="ECO:0000256" key="6">
    <source>
        <dbReference type="SAM" id="MobiDB-lite"/>
    </source>
</evidence>
<evidence type="ECO:0000256" key="4">
    <source>
        <dbReference type="ARBA" id="ARBA00023004"/>
    </source>
</evidence>
<evidence type="ECO:0000313" key="10">
    <source>
        <dbReference type="Proteomes" id="UP000628840"/>
    </source>
</evidence>
<dbReference type="AlphaFoldDB" id="A0A830FE00"/>
<dbReference type="Gene3D" id="3.30.70.20">
    <property type="match status" value="1"/>
</dbReference>
<dbReference type="Pfam" id="PF13510">
    <property type="entry name" value="Fer2_4"/>
    <property type="match status" value="1"/>
</dbReference>
<keyword evidence="3" id="KW-0677">Repeat</keyword>
<dbReference type="FunFam" id="3.30.70.20:FF:000035">
    <property type="entry name" value="Iron hydrogenase 1"/>
    <property type="match status" value="1"/>
</dbReference>
<proteinExistence type="predicted"/>
<organism evidence="9 10">
    <name type="scientific">Halarchaeum grantii</name>
    <dbReference type="NCBI Taxonomy" id="1193105"/>
    <lineage>
        <taxon>Archaea</taxon>
        <taxon>Methanobacteriati</taxon>
        <taxon>Methanobacteriota</taxon>
        <taxon>Stenosarchaea group</taxon>
        <taxon>Halobacteria</taxon>
        <taxon>Halobacteriales</taxon>
        <taxon>Halobacteriaceae</taxon>
    </lineage>
</organism>
<evidence type="ECO:0008006" key="11">
    <source>
        <dbReference type="Google" id="ProtNLM"/>
    </source>
</evidence>
<dbReference type="InterPro" id="IPR050157">
    <property type="entry name" value="PSI_iron-sulfur_center"/>
</dbReference>
<dbReference type="GO" id="GO:0051539">
    <property type="term" value="F:4 iron, 4 sulfur cluster binding"/>
    <property type="evidence" value="ECO:0007669"/>
    <property type="project" value="UniProtKB-KW"/>
</dbReference>
<dbReference type="Pfam" id="PF12838">
    <property type="entry name" value="Fer4_7"/>
    <property type="match status" value="1"/>
</dbReference>
<evidence type="ECO:0000313" key="9">
    <source>
        <dbReference type="EMBL" id="GGL37255.1"/>
    </source>
</evidence>
<feature type="region of interest" description="Disordered" evidence="6">
    <location>
        <begin position="1"/>
        <end position="30"/>
    </location>
</feature>
<dbReference type="InterPro" id="IPR019574">
    <property type="entry name" value="NADH_UbQ_OxRdtase_Gsu_4Fe4S-bd"/>
</dbReference>
<gene>
    <name evidence="9" type="ORF">GCM10009037_20990</name>
</gene>
<dbReference type="PANTHER" id="PTHR24960:SF84">
    <property type="entry name" value="HYDROGENASE SUBUNIT"/>
    <property type="match status" value="1"/>
</dbReference>
<dbReference type="Proteomes" id="UP000628840">
    <property type="component" value="Unassembled WGS sequence"/>
</dbReference>
<feature type="compositionally biased region" description="Basic and acidic residues" evidence="6">
    <location>
        <begin position="277"/>
        <end position="304"/>
    </location>
</feature>
<keyword evidence="10" id="KW-1185">Reference proteome</keyword>